<dbReference type="WormBase" id="SRAE_2000427400">
    <property type="protein sequence ID" value="SRP08705"/>
    <property type="gene ID" value="WBGene00264504"/>
</dbReference>
<comment type="subcellular location">
    <subcellularLocation>
        <location evidence="1">Membrane</location>
        <topology evidence="1">Multi-pass membrane protein</topology>
    </subcellularLocation>
</comment>
<dbReference type="CTD" id="36381997"/>
<evidence type="ECO:0000256" key="12">
    <source>
        <dbReference type="ARBA" id="ARBA00023303"/>
    </source>
</evidence>
<name>A0A090LII7_STRRB</name>
<feature type="transmembrane region" description="Helical" evidence="14">
    <location>
        <begin position="47"/>
        <end position="66"/>
    </location>
</feature>
<evidence type="ECO:0000256" key="6">
    <source>
        <dbReference type="ARBA" id="ARBA00022989"/>
    </source>
</evidence>
<evidence type="ECO:0000256" key="3">
    <source>
        <dbReference type="ARBA" id="ARBA00022448"/>
    </source>
</evidence>
<dbReference type="PANTHER" id="PTHR11690">
    <property type="entry name" value="AMILORIDE-SENSITIVE SODIUM CHANNEL-RELATED"/>
    <property type="match status" value="1"/>
</dbReference>
<dbReference type="PROSITE" id="PS01206">
    <property type="entry name" value="ASC"/>
    <property type="match status" value="1"/>
</dbReference>
<dbReference type="Pfam" id="PF00858">
    <property type="entry name" value="ASC"/>
    <property type="match status" value="1"/>
</dbReference>
<keyword evidence="3 13" id="KW-0813">Transport</keyword>
<protein>
    <submittedName>
        <fullName evidence="15 17">Na+ channel, amiloride-sensitive family-containing protein</fullName>
    </submittedName>
</protein>
<evidence type="ECO:0000256" key="8">
    <source>
        <dbReference type="ARBA" id="ARBA00023065"/>
    </source>
</evidence>
<keyword evidence="12 13" id="KW-0407">Ion channel</keyword>
<dbReference type="EMBL" id="LN609529">
    <property type="protein sequence ID" value="CEF69627.1"/>
    <property type="molecule type" value="Genomic_DNA"/>
</dbReference>
<evidence type="ECO:0000256" key="14">
    <source>
        <dbReference type="SAM" id="Phobius"/>
    </source>
</evidence>
<evidence type="ECO:0000313" key="16">
    <source>
        <dbReference type="Proteomes" id="UP000035682"/>
    </source>
</evidence>
<dbReference type="GO" id="GO:0015280">
    <property type="term" value="F:ligand-gated sodium channel activity"/>
    <property type="evidence" value="ECO:0007669"/>
    <property type="project" value="TreeGrafter"/>
</dbReference>
<dbReference type="WBParaSite" id="SRAE_2000427400.1">
    <property type="protein sequence ID" value="SRAE_2000427400.1"/>
    <property type="gene ID" value="WBGene00264504"/>
</dbReference>
<evidence type="ECO:0000313" key="18">
    <source>
        <dbReference type="WormBase" id="SRAE_2000427400"/>
    </source>
</evidence>
<comment type="similarity">
    <text evidence="2 13">Belongs to the amiloride-sensitive sodium channel (TC 1.A.6) family.</text>
</comment>
<keyword evidence="10" id="KW-0325">Glycoprotein</keyword>
<evidence type="ECO:0000256" key="2">
    <source>
        <dbReference type="ARBA" id="ARBA00007193"/>
    </source>
</evidence>
<dbReference type="STRING" id="34506.A0A090LII7"/>
<dbReference type="PRINTS" id="PR01078">
    <property type="entry name" value="AMINACHANNEL"/>
</dbReference>
<keyword evidence="4 13" id="KW-0894">Sodium channel</keyword>
<dbReference type="InterPro" id="IPR020903">
    <property type="entry name" value="ENaC_CS"/>
</dbReference>
<gene>
    <name evidence="15 17 18" type="ORF">SRAE_2000427400</name>
</gene>
<keyword evidence="11 13" id="KW-0739">Sodium transport</keyword>
<dbReference type="RefSeq" id="XP_024508826.1">
    <property type="nucleotide sequence ID" value="XM_024643124.1"/>
</dbReference>
<keyword evidence="16" id="KW-1185">Reference proteome</keyword>
<keyword evidence="9 14" id="KW-0472">Membrane</keyword>
<evidence type="ECO:0000313" key="17">
    <source>
        <dbReference type="WBParaSite" id="SRAE_2000427400.1"/>
    </source>
</evidence>
<evidence type="ECO:0000256" key="7">
    <source>
        <dbReference type="ARBA" id="ARBA00023053"/>
    </source>
</evidence>
<feature type="transmembrane region" description="Helical" evidence="14">
    <location>
        <begin position="476"/>
        <end position="504"/>
    </location>
</feature>
<keyword evidence="7" id="KW-0915">Sodium</keyword>
<evidence type="ECO:0000256" key="5">
    <source>
        <dbReference type="ARBA" id="ARBA00022692"/>
    </source>
</evidence>
<evidence type="ECO:0000256" key="13">
    <source>
        <dbReference type="RuleBase" id="RU000679"/>
    </source>
</evidence>
<dbReference type="PANTHER" id="PTHR11690:SF248">
    <property type="entry name" value="PICKPOCKET 17, ISOFORM A"/>
    <property type="match status" value="1"/>
</dbReference>
<evidence type="ECO:0000256" key="1">
    <source>
        <dbReference type="ARBA" id="ARBA00004141"/>
    </source>
</evidence>
<dbReference type="OrthoDB" id="5874059at2759"/>
<accession>A0A090LII7</accession>
<evidence type="ECO:0000256" key="9">
    <source>
        <dbReference type="ARBA" id="ARBA00023136"/>
    </source>
</evidence>
<dbReference type="GO" id="GO:0005886">
    <property type="term" value="C:plasma membrane"/>
    <property type="evidence" value="ECO:0007669"/>
    <property type="project" value="TreeGrafter"/>
</dbReference>
<keyword evidence="8 13" id="KW-0406">Ion transport</keyword>
<evidence type="ECO:0000256" key="11">
    <source>
        <dbReference type="ARBA" id="ARBA00023201"/>
    </source>
</evidence>
<dbReference type="Gene3D" id="1.10.287.770">
    <property type="entry name" value="YojJ-like"/>
    <property type="match status" value="1"/>
</dbReference>
<organism evidence="15">
    <name type="scientific">Strongyloides ratti</name>
    <name type="common">Parasitic roundworm</name>
    <dbReference type="NCBI Taxonomy" id="34506"/>
    <lineage>
        <taxon>Eukaryota</taxon>
        <taxon>Metazoa</taxon>
        <taxon>Ecdysozoa</taxon>
        <taxon>Nematoda</taxon>
        <taxon>Chromadorea</taxon>
        <taxon>Rhabditida</taxon>
        <taxon>Tylenchina</taxon>
        <taxon>Panagrolaimomorpha</taxon>
        <taxon>Strongyloidoidea</taxon>
        <taxon>Strongyloididae</taxon>
        <taxon>Strongyloides</taxon>
    </lineage>
</organism>
<dbReference type="GeneID" id="36381997"/>
<dbReference type="Proteomes" id="UP000035682">
    <property type="component" value="Unplaced"/>
</dbReference>
<proteinExistence type="inferred from homology"/>
<sequence length="556" mass="65644">MKKITNIFKKNDVNNLQFTKYLFLIIRDFSQWSTTDGFNHIFGSSNIYLVIFWIIVTSICTIFGIYQSFQLINVYLTYPVNTELIPRYEEIIFPAVTICEKSPYKNNKKNKYLNKIIDIFESKKNSSWGLYDIDDDNYLPYDEVLQFWLKIYSNELLDDDNINYKWNDNIVSCFYNHDKCDEDNFKIFKLPTFGRCFTLNYLGKWKVARSGNDYGLKITFKINENEILPFYLSYGAVMYIHSYQQYPFVELNPILLGTGSDISIGLSFSTVSKLPHPYGTCIKNDNNELDNIDNFYNDMYENEKCIRSCIQRKIIENCKCYYAGYAISDEFSSIKSCSEYIDENESKRNEIYQCIRKHIYPTFDNNEIKYFVNISSDCTCYEVCDRIFYEYSYASGKYPSSTYIPMDCRQSVLTDLKNNNITKPYGYSQEDCLIYYSENAISVEIFFEKLSYINSNEYAEYELIQLLYDVIGVLSFWIGISIITFLEIIIFIGTLLIFSLQFCLNYPKTKIKKREIRKNVGDDIKNDLNKLRKYPHRKDLYDKAAENDKMPPIQEG</sequence>
<evidence type="ECO:0000256" key="10">
    <source>
        <dbReference type="ARBA" id="ARBA00023180"/>
    </source>
</evidence>
<dbReference type="Gene3D" id="2.60.470.10">
    <property type="entry name" value="Acid-sensing ion channels like domains"/>
    <property type="match status" value="1"/>
</dbReference>
<keyword evidence="5 13" id="KW-0812">Transmembrane</keyword>
<evidence type="ECO:0000256" key="4">
    <source>
        <dbReference type="ARBA" id="ARBA00022461"/>
    </source>
</evidence>
<reference evidence="15 16" key="1">
    <citation type="submission" date="2014-09" db="EMBL/GenBank/DDBJ databases">
        <authorList>
            <person name="Martin A.A."/>
        </authorList>
    </citation>
    <scope>NUCLEOTIDE SEQUENCE</scope>
    <source>
        <strain evidence="16">ED321</strain>
        <strain evidence="15">ED321 Heterogonic</strain>
    </source>
</reference>
<dbReference type="InterPro" id="IPR001873">
    <property type="entry name" value="ENaC"/>
</dbReference>
<reference evidence="17" key="2">
    <citation type="submission" date="2020-12" db="UniProtKB">
        <authorList>
            <consortium name="WormBaseParasite"/>
        </authorList>
    </citation>
    <scope>IDENTIFICATION</scope>
</reference>
<dbReference type="OMA" id="HEANEQP"/>
<dbReference type="AlphaFoldDB" id="A0A090LII7"/>
<keyword evidence="6 14" id="KW-1133">Transmembrane helix</keyword>
<evidence type="ECO:0000313" key="15">
    <source>
        <dbReference type="EMBL" id="CEF69627.1"/>
    </source>
</evidence>